<evidence type="ECO:0000313" key="3">
    <source>
        <dbReference type="Proteomes" id="UP000799437"/>
    </source>
</evidence>
<name>A0A6A6VYQ1_9PEZI</name>
<evidence type="ECO:0000256" key="1">
    <source>
        <dbReference type="SAM" id="MobiDB-lite"/>
    </source>
</evidence>
<dbReference type="AlphaFoldDB" id="A0A6A6VYQ1"/>
<organism evidence="2 3">
    <name type="scientific">Pseudovirgaria hyperparasitica</name>
    <dbReference type="NCBI Taxonomy" id="470096"/>
    <lineage>
        <taxon>Eukaryota</taxon>
        <taxon>Fungi</taxon>
        <taxon>Dikarya</taxon>
        <taxon>Ascomycota</taxon>
        <taxon>Pezizomycotina</taxon>
        <taxon>Dothideomycetes</taxon>
        <taxon>Dothideomycetes incertae sedis</taxon>
        <taxon>Acrospermales</taxon>
        <taxon>Acrospermaceae</taxon>
        <taxon>Pseudovirgaria</taxon>
    </lineage>
</organism>
<proteinExistence type="predicted"/>
<dbReference type="EMBL" id="ML996578">
    <property type="protein sequence ID" value="KAF2754989.1"/>
    <property type="molecule type" value="Genomic_DNA"/>
</dbReference>
<feature type="region of interest" description="Disordered" evidence="1">
    <location>
        <begin position="49"/>
        <end position="74"/>
    </location>
</feature>
<keyword evidence="3" id="KW-1185">Reference proteome</keyword>
<reference evidence="2" key="1">
    <citation type="journal article" date="2020" name="Stud. Mycol.">
        <title>101 Dothideomycetes genomes: a test case for predicting lifestyles and emergence of pathogens.</title>
        <authorList>
            <person name="Haridas S."/>
            <person name="Albert R."/>
            <person name="Binder M."/>
            <person name="Bloem J."/>
            <person name="Labutti K."/>
            <person name="Salamov A."/>
            <person name="Andreopoulos B."/>
            <person name="Baker S."/>
            <person name="Barry K."/>
            <person name="Bills G."/>
            <person name="Bluhm B."/>
            <person name="Cannon C."/>
            <person name="Castanera R."/>
            <person name="Culley D."/>
            <person name="Daum C."/>
            <person name="Ezra D."/>
            <person name="Gonzalez J."/>
            <person name="Henrissat B."/>
            <person name="Kuo A."/>
            <person name="Liang C."/>
            <person name="Lipzen A."/>
            <person name="Lutzoni F."/>
            <person name="Magnuson J."/>
            <person name="Mondo S."/>
            <person name="Nolan M."/>
            <person name="Ohm R."/>
            <person name="Pangilinan J."/>
            <person name="Park H.-J."/>
            <person name="Ramirez L."/>
            <person name="Alfaro M."/>
            <person name="Sun H."/>
            <person name="Tritt A."/>
            <person name="Yoshinaga Y."/>
            <person name="Zwiers L.-H."/>
            <person name="Turgeon B."/>
            <person name="Goodwin S."/>
            <person name="Spatafora J."/>
            <person name="Crous P."/>
            <person name="Grigoriev I."/>
        </authorList>
    </citation>
    <scope>NUCLEOTIDE SEQUENCE</scope>
    <source>
        <strain evidence="2">CBS 121739</strain>
    </source>
</reference>
<dbReference type="RefSeq" id="XP_033597440.1">
    <property type="nucleotide sequence ID" value="XM_033739053.1"/>
</dbReference>
<dbReference type="Proteomes" id="UP000799437">
    <property type="component" value="Unassembled WGS sequence"/>
</dbReference>
<gene>
    <name evidence="2" type="ORF">EJ05DRAFT_118502</name>
</gene>
<sequence length="102" mass="11022">MDTHRSSSPSVLTIRSRFRHTQSHLPVYLLSTSLSSVSPRTFRLRCHPKDPRSVSVVSHSIPATSHTPSPLSHLPQCHVPHSVPAVLPPLSSIPSTSTASSS</sequence>
<feature type="compositionally biased region" description="Polar residues" evidence="1">
    <location>
        <begin position="55"/>
        <end position="70"/>
    </location>
</feature>
<dbReference type="GeneID" id="54480107"/>
<protein>
    <submittedName>
        <fullName evidence="2">Uncharacterized protein</fullName>
    </submittedName>
</protein>
<evidence type="ECO:0000313" key="2">
    <source>
        <dbReference type="EMBL" id="KAF2754989.1"/>
    </source>
</evidence>
<accession>A0A6A6VYQ1</accession>